<protein>
    <submittedName>
        <fullName evidence="3">Acyltransferase</fullName>
    </submittedName>
</protein>
<keyword evidence="1" id="KW-1133">Transmembrane helix</keyword>
<organism evidence="3">
    <name type="scientific">Plesiomonas shigelloides</name>
    <name type="common">Aeromonas shigelloides</name>
    <dbReference type="NCBI Taxonomy" id="703"/>
    <lineage>
        <taxon>Bacteria</taxon>
        <taxon>Pseudomonadati</taxon>
        <taxon>Pseudomonadota</taxon>
        <taxon>Gammaproteobacteria</taxon>
        <taxon>Enterobacterales</taxon>
        <taxon>Enterobacteriaceae</taxon>
        <taxon>Plesiomonas</taxon>
    </lineage>
</organism>
<feature type="transmembrane region" description="Helical" evidence="1">
    <location>
        <begin position="272"/>
        <end position="297"/>
    </location>
</feature>
<proteinExistence type="predicted"/>
<feature type="transmembrane region" description="Helical" evidence="1">
    <location>
        <begin position="216"/>
        <end position="237"/>
    </location>
</feature>
<feature type="transmembrane region" description="Helical" evidence="1">
    <location>
        <begin position="117"/>
        <end position="136"/>
    </location>
</feature>
<evidence type="ECO:0000256" key="1">
    <source>
        <dbReference type="SAM" id="Phobius"/>
    </source>
</evidence>
<dbReference type="EMBL" id="MK551179">
    <property type="protein sequence ID" value="QCH03113.1"/>
    <property type="molecule type" value="Genomic_DNA"/>
</dbReference>
<dbReference type="GO" id="GO:0016020">
    <property type="term" value="C:membrane"/>
    <property type="evidence" value="ECO:0007669"/>
    <property type="project" value="TreeGrafter"/>
</dbReference>
<feature type="transmembrane region" description="Helical" evidence="1">
    <location>
        <begin position="330"/>
        <end position="353"/>
    </location>
</feature>
<dbReference type="PANTHER" id="PTHR23028">
    <property type="entry name" value="ACETYLTRANSFERASE"/>
    <property type="match status" value="1"/>
</dbReference>
<dbReference type="InterPro" id="IPR050879">
    <property type="entry name" value="Acyltransferase_3"/>
</dbReference>
<dbReference type="GO" id="GO:0000271">
    <property type="term" value="P:polysaccharide biosynthetic process"/>
    <property type="evidence" value="ECO:0007669"/>
    <property type="project" value="TreeGrafter"/>
</dbReference>
<evidence type="ECO:0000259" key="2">
    <source>
        <dbReference type="Pfam" id="PF01757"/>
    </source>
</evidence>
<dbReference type="InterPro" id="IPR002656">
    <property type="entry name" value="Acyl_transf_3_dom"/>
</dbReference>
<feature type="domain" description="Acyltransferase 3" evidence="2">
    <location>
        <begin position="39"/>
        <end position="348"/>
    </location>
</feature>
<feature type="transmembrane region" description="Helical" evidence="1">
    <location>
        <begin position="244"/>
        <end position="266"/>
    </location>
</feature>
<feature type="transmembrane region" description="Helical" evidence="1">
    <location>
        <begin position="188"/>
        <end position="210"/>
    </location>
</feature>
<evidence type="ECO:0000313" key="3">
    <source>
        <dbReference type="EMBL" id="QCH03113.1"/>
    </source>
</evidence>
<accession>A0A4D6U784</accession>
<dbReference type="GO" id="GO:0016747">
    <property type="term" value="F:acyltransferase activity, transferring groups other than amino-acyl groups"/>
    <property type="evidence" value="ECO:0007669"/>
    <property type="project" value="InterPro"/>
</dbReference>
<keyword evidence="1" id="KW-0812">Transmembrane</keyword>
<keyword evidence="1" id="KW-0472">Membrane</keyword>
<feature type="transmembrane region" description="Helical" evidence="1">
    <location>
        <begin position="304"/>
        <end position="324"/>
    </location>
</feature>
<keyword evidence="3" id="KW-0808">Transferase</keyword>
<name>A0A4D6U784_PLESH</name>
<dbReference type="Pfam" id="PF01757">
    <property type="entry name" value="Acyl_transf_3"/>
    <property type="match status" value="1"/>
</dbReference>
<dbReference type="AlphaFoldDB" id="A0A4D6U784"/>
<feature type="transmembrane region" description="Helical" evidence="1">
    <location>
        <begin position="76"/>
        <end position="97"/>
    </location>
</feature>
<reference evidence="3" key="1">
    <citation type="journal article" date="2019" name="Front. Microbiol.">
        <title>O-Antigen Gene Clusters of Plesiomonas shigelloides Serogroups and Its Application in Development of a Molecular Serotyping Scheme.</title>
        <authorList>
            <person name="Xi D."/>
            <person name="Wang X."/>
            <person name="Ning K."/>
            <person name="Liu Q."/>
            <person name="Jing F."/>
            <person name="Guo X."/>
            <person name="Cao B."/>
        </authorList>
    </citation>
    <scope>NUCLEOTIDE SEQUENCE</scope>
    <source>
        <strain evidence="3">O2H1a1c</strain>
    </source>
</reference>
<feature type="transmembrane region" description="Helical" evidence="1">
    <location>
        <begin position="47"/>
        <end position="64"/>
    </location>
</feature>
<keyword evidence="3" id="KW-0012">Acyltransferase</keyword>
<dbReference type="PANTHER" id="PTHR23028:SF53">
    <property type="entry name" value="ACYL_TRANSF_3 DOMAIN-CONTAINING PROTEIN"/>
    <property type="match status" value="1"/>
</dbReference>
<gene>
    <name evidence="3" type="primary">act</name>
</gene>
<sequence>MPSIYVIPLLFLVAIILIKLMQCVPVGVMSGVNESRFSNLDGFRGVLAFLVYIHHSVIAYRYYFIDRMWVLPDDRILGLIGQFAVSGFFCLTGFLFWSKILNNGKIDVVDFFKGRIARVYPAYLSSVIFLVFLVFVKSDFKLSVPLSDFFREIFSWLLLGTSGSPDINGVNQTGVLNAYVFWTLKYEFYFYLSLPLLSLFVRPVMFLLLVPLITLYYTWYATDYVVIYFIIGAICSYSRKIKFVSIFCGGFGGGLSLLFFLANYFIKCDTAYSWYGILMSMPIMFIILNGGGLFNLLTNSCFRFLGEISYSLYLFHGMVIFIVFSLLGEYMGYVCLMVLTTISIIILSTISYLKVERPFIRYFNRAR</sequence>